<dbReference type="Proteomes" id="UP000053263">
    <property type="component" value="Unassembled WGS sequence"/>
</dbReference>
<name>A0A0C9T3I8_PLICR</name>
<sequence length="256" mass="28970">MLPELNEDVITLVIQATLCSAPIGPNLESTTRYRRRSLLPLSQACRHLREYCLPFMFREVYSTPRGIYPRSIWKYIVILHLRDRLPSSVERFDVSPYVDVLPSLVALRRLVLHVDPGITFDALLRAAGSTPHLYDLFLEDTQLAFPPLSSSPGLNHLRRLSISIATPPRNMSEDELRAELQNVHECMRTLSAHLQDLEIPADICPLRTLADHSWPQLRALVMTGHAPAYGRTTVSAAVHQENQKCSKVAIQSYKTL</sequence>
<proteinExistence type="predicted"/>
<dbReference type="HOGENOM" id="CLU_1086320_0_0_1"/>
<organism evidence="1 2">
    <name type="scientific">Plicaturopsis crispa FD-325 SS-3</name>
    <dbReference type="NCBI Taxonomy" id="944288"/>
    <lineage>
        <taxon>Eukaryota</taxon>
        <taxon>Fungi</taxon>
        <taxon>Dikarya</taxon>
        <taxon>Basidiomycota</taxon>
        <taxon>Agaricomycotina</taxon>
        <taxon>Agaricomycetes</taxon>
        <taxon>Agaricomycetidae</taxon>
        <taxon>Amylocorticiales</taxon>
        <taxon>Amylocorticiaceae</taxon>
        <taxon>Plicatura</taxon>
        <taxon>Plicaturopsis crispa</taxon>
    </lineage>
</organism>
<reference evidence="1 2" key="1">
    <citation type="submission" date="2014-06" db="EMBL/GenBank/DDBJ databases">
        <title>Evolutionary Origins and Diversification of the Mycorrhizal Mutualists.</title>
        <authorList>
            <consortium name="DOE Joint Genome Institute"/>
            <consortium name="Mycorrhizal Genomics Consortium"/>
            <person name="Kohler A."/>
            <person name="Kuo A."/>
            <person name="Nagy L.G."/>
            <person name="Floudas D."/>
            <person name="Copeland A."/>
            <person name="Barry K.W."/>
            <person name="Cichocki N."/>
            <person name="Veneault-Fourrey C."/>
            <person name="LaButti K."/>
            <person name="Lindquist E.A."/>
            <person name="Lipzen A."/>
            <person name="Lundell T."/>
            <person name="Morin E."/>
            <person name="Murat C."/>
            <person name="Riley R."/>
            <person name="Ohm R."/>
            <person name="Sun H."/>
            <person name="Tunlid A."/>
            <person name="Henrissat B."/>
            <person name="Grigoriev I.V."/>
            <person name="Hibbett D.S."/>
            <person name="Martin F."/>
        </authorList>
    </citation>
    <scope>NUCLEOTIDE SEQUENCE [LARGE SCALE GENOMIC DNA]</scope>
    <source>
        <strain evidence="1 2">FD-325 SS-3</strain>
    </source>
</reference>
<gene>
    <name evidence="1" type="ORF">PLICRDRAFT_46627</name>
</gene>
<dbReference type="AlphaFoldDB" id="A0A0C9T3I8"/>
<evidence type="ECO:0000313" key="1">
    <source>
        <dbReference type="EMBL" id="KII83869.1"/>
    </source>
</evidence>
<dbReference type="EMBL" id="KN832573">
    <property type="protein sequence ID" value="KII83869.1"/>
    <property type="molecule type" value="Genomic_DNA"/>
</dbReference>
<protein>
    <submittedName>
        <fullName evidence="1">Unplaced genomic scaffold PLICRscaffold_20, whole genome shotgun sequence</fullName>
    </submittedName>
</protein>
<keyword evidence="2" id="KW-1185">Reference proteome</keyword>
<accession>A0A0C9T3I8</accession>
<dbReference type="OrthoDB" id="2747524at2759"/>
<evidence type="ECO:0000313" key="2">
    <source>
        <dbReference type="Proteomes" id="UP000053263"/>
    </source>
</evidence>